<feature type="compositionally biased region" description="Low complexity" evidence="1">
    <location>
        <begin position="107"/>
        <end position="118"/>
    </location>
</feature>
<organism evidence="2 4">
    <name type="scientific">Cellulomonas hominis</name>
    <dbReference type="NCBI Taxonomy" id="156981"/>
    <lineage>
        <taxon>Bacteria</taxon>
        <taxon>Bacillati</taxon>
        <taxon>Actinomycetota</taxon>
        <taxon>Actinomycetes</taxon>
        <taxon>Micrococcales</taxon>
        <taxon>Cellulomonadaceae</taxon>
        <taxon>Cellulomonas</taxon>
    </lineage>
</organism>
<reference evidence="3 5" key="2">
    <citation type="submission" date="2020-08" db="EMBL/GenBank/DDBJ databases">
        <title>Sequencing the genomes of 1000 actinobacteria strains.</title>
        <authorList>
            <person name="Klenk H.-P."/>
        </authorList>
    </citation>
    <scope>NUCLEOTIDE SEQUENCE [LARGE SCALE GENOMIC DNA]</scope>
    <source>
        <strain evidence="3 5">DSM 9581</strain>
    </source>
</reference>
<proteinExistence type="predicted"/>
<dbReference type="EMBL" id="BJVQ01000031">
    <property type="protein sequence ID" value="GEL47169.1"/>
    <property type="molecule type" value="Genomic_DNA"/>
</dbReference>
<dbReference type="EMBL" id="JACHDN010000001">
    <property type="protein sequence ID" value="MBB5474615.1"/>
    <property type="molecule type" value="Genomic_DNA"/>
</dbReference>
<sequence>MSTRTLAQIRLDINEPDTITEDVTFTLNTGGDTEPLDVDSALEYAQQIDAMAGDSPVVEVAILTALHERQVARIAAAQAQAEQTAARLAGLGAKPKSRARRTRAPKPETVTTAEAPLAEPAPPSEQEPAGDLVPTVDSTPGVAAAAPAAETVDGASTPEPPAEPIQDEEVPPAEAPLRDDPEEPGLAPVADIAPPAPQVATFIVPRGPDGAEDISEF</sequence>
<feature type="region of interest" description="Disordered" evidence="1">
    <location>
        <begin position="88"/>
        <end position="217"/>
    </location>
</feature>
<gene>
    <name evidence="2" type="ORF">CHO01_22850</name>
    <name evidence="3" type="ORF">HNR08_003351</name>
</gene>
<evidence type="ECO:0000313" key="2">
    <source>
        <dbReference type="EMBL" id="GEL47169.1"/>
    </source>
</evidence>
<evidence type="ECO:0000313" key="5">
    <source>
        <dbReference type="Proteomes" id="UP000564629"/>
    </source>
</evidence>
<dbReference type="Proteomes" id="UP000321723">
    <property type="component" value="Unassembled WGS sequence"/>
</dbReference>
<evidence type="ECO:0000256" key="1">
    <source>
        <dbReference type="SAM" id="MobiDB-lite"/>
    </source>
</evidence>
<dbReference type="Proteomes" id="UP000564629">
    <property type="component" value="Unassembled WGS sequence"/>
</dbReference>
<evidence type="ECO:0000313" key="3">
    <source>
        <dbReference type="EMBL" id="MBB5474615.1"/>
    </source>
</evidence>
<dbReference type="RefSeq" id="WP_146838038.1">
    <property type="nucleotide sequence ID" value="NZ_BJVQ01000031.1"/>
</dbReference>
<protein>
    <submittedName>
        <fullName evidence="2">Uncharacterized protein</fullName>
    </submittedName>
</protein>
<comment type="caution">
    <text evidence="2">The sequence shown here is derived from an EMBL/GenBank/DDBJ whole genome shotgun (WGS) entry which is preliminary data.</text>
</comment>
<reference evidence="2 4" key="1">
    <citation type="submission" date="2019-07" db="EMBL/GenBank/DDBJ databases">
        <title>Whole genome shotgun sequence of Cellulomonas hominis NBRC 16055.</title>
        <authorList>
            <person name="Hosoyama A."/>
            <person name="Uohara A."/>
            <person name="Ohji S."/>
            <person name="Ichikawa N."/>
        </authorList>
    </citation>
    <scope>NUCLEOTIDE SEQUENCE [LARGE SCALE GENOMIC DNA]</scope>
    <source>
        <strain evidence="2 4">NBRC 16055</strain>
    </source>
</reference>
<dbReference type="AlphaFoldDB" id="A0A511FD26"/>
<accession>A0A511FD26</accession>
<evidence type="ECO:0000313" key="4">
    <source>
        <dbReference type="Proteomes" id="UP000321723"/>
    </source>
</evidence>
<feature type="compositionally biased region" description="Basic residues" evidence="1">
    <location>
        <begin position="95"/>
        <end position="104"/>
    </location>
</feature>
<keyword evidence="4" id="KW-1185">Reference proteome</keyword>
<name>A0A511FD26_9CELL</name>